<dbReference type="Pfam" id="PF07723">
    <property type="entry name" value="LRR_2"/>
    <property type="match status" value="1"/>
</dbReference>
<organism evidence="2 3">
    <name type="scientific">Microthlaspi erraticum</name>
    <dbReference type="NCBI Taxonomy" id="1685480"/>
    <lineage>
        <taxon>Eukaryota</taxon>
        <taxon>Viridiplantae</taxon>
        <taxon>Streptophyta</taxon>
        <taxon>Embryophyta</taxon>
        <taxon>Tracheophyta</taxon>
        <taxon>Spermatophyta</taxon>
        <taxon>Magnoliopsida</taxon>
        <taxon>eudicotyledons</taxon>
        <taxon>Gunneridae</taxon>
        <taxon>Pentapetalae</taxon>
        <taxon>rosids</taxon>
        <taxon>malvids</taxon>
        <taxon>Brassicales</taxon>
        <taxon>Brassicaceae</taxon>
        <taxon>Coluteocarpeae</taxon>
        <taxon>Microthlaspi</taxon>
    </lineage>
</organism>
<gene>
    <name evidence="2" type="ORF">MERR_LOCUS9642</name>
</gene>
<dbReference type="Gene3D" id="3.80.10.10">
    <property type="entry name" value="Ribonuclease Inhibitor"/>
    <property type="match status" value="1"/>
</dbReference>
<name>A0A6D2I401_9BRAS</name>
<dbReference type="SMART" id="SM00579">
    <property type="entry name" value="FBD"/>
    <property type="match status" value="1"/>
</dbReference>
<accession>A0A6D2I401</accession>
<proteinExistence type="predicted"/>
<sequence>MMHLENNFYPNAATLEKLISGAQVLEDLTIDNSITYRPRVIQVRSQTLKRIDISRCTYAVIDAPLLECLITKADQIKHYTITNSSFPAKLDIGVLSLFGQSEDVIRDILADIARVKDLVISSFLWKCMYQGLKSGAPLPPFRHLSCLNATFTIFDLEVLTTLLNNCPNLESLILELVKETSMFNMFRSDPKVKFSTVAGCLVSSLKFVELKSSISKYEIEMELVRYFLQNSPILEKLRVNSHYSGKAKSAILDQLLAMPRCSSACEILLLYTS</sequence>
<evidence type="ECO:0000313" key="3">
    <source>
        <dbReference type="Proteomes" id="UP000467841"/>
    </source>
</evidence>
<keyword evidence="3" id="KW-1185">Reference proteome</keyword>
<dbReference type="Proteomes" id="UP000467841">
    <property type="component" value="Unassembled WGS sequence"/>
</dbReference>
<dbReference type="InterPro" id="IPR050232">
    <property type="entry name" value="FBL13/AtMIF1-like"/>
</dbReference>
<dbReference type="InterPro" id="IPR006566">
    <property type="entry name" value="FBD"/>
</dbReference>
<dbReference type="InterPro" id="IPR032675">
    <property type="entry name" value="LRR_dom_sf"/>
</dbReference>
<feature type="domain" description="FBD" evidence="1">
    <location>
        <begin position="199"/>
        <end position="270"/>
    </location>
</feature>
<evidence type="ECO:0000313" key="2">
    <source>
        <dbReference type="EMBL" id="CAA7022407.1"/>
    </source>
</evidence>
<dbReference type="EMBL" id="CACVBM020000688">
    <property type="protein sequence ID" value="CAA7022407.1"/>
    <property type="molecule type" value="Genomic_DNA"/>
</dbReference>
<dbReference type="PANTHER" id="PTHR31900">
    <property type="entry name" value="F-BOX/RNI SUPERFAMILY PROTEIN-RELATED"/>
    <property type="match status" value="1"/>
</dbReference>
<protein>
    <recommendedName>
        <fullName evidence="1">FBD domain-containing protein</fullName>
    </recommendedName>
</protein>
<dbReference type="OrthoDB" id="1072124at2759"/>
<comment type="caution">
    <text evidence="2">The sequence shown here is derived from an EMBL/GenBank/DDBJ whole genome shotgun (WGS) entry which is preliminary data.</text>
</comment>
<reference evidence="2" key="1">
    <citation type="submission" date="2020-01" db="EMBL/GenBank/DDBJ databases">
        <authorList>
            <person name="Mishra B."/>
        </authorList>
    </citation>
    <scope>NUCLEOTIDE SEQUENCE [LARGE SCALE GENOMIC DNA]</scope>
</reference>
<dbReference type="PANTHER" id="PTHR31900:SF25">
    <property type="entry name" value="FBD DOMAIN-CONTAINING PROTEIN"/>
    <property type="match status" value="1"/>
</dbReference>
<dbReference type="Pfam" id="PF08387">
    <property type="entry name" value="FBD"/>
    <property type="match status" value="1"/>
</dbReference>
<dbReference type="SUPFAM" id="SSF52047">
    <property type="entry name" value="RNI-like"/>
    <property type="match status" value="1"/>
</dbReference>
<evidence type="ECO:0000259" key="1">
    <source>
        <dbReference type="SMART" id="SM00579"/>
    </source>
</evidence>
<dbReference type="AlphaFoldDB" id="A0A6D2I401"/>
<dbReference type="InterPro" id="IPR013101">
    <property type="entry name" value="LRR_PRU1-like"/>
</dbReference>